<keyword evidence="6" id="KW-0406">Ion transport</keyword>
<dbReference type="Proteomes" id="UP000009399">
    <property type="component" value="Chromosome"/>
</dbReference>
<keyword evidence="2" id="KW-0813">Transport</keyword>
<evidence type="ECO:0000256" key="1">
    <source>
        <dbReference type="ARBA" id="ARBA00004651"/>
    </source>
</evidence>
<evidence type="ECO:0000256" key="4">
    <source>
        <dbReference type="ARBA" id="ARBA00022692"/>
    </source>
</evidence>
<proteinExistence type="predicted"/>
<dbReference type="AlphaFoldDB" id="A0AAI8ANE3"/>
<evidence type="ECO:0000313" key="9">
    <source>
        <dbReference type="EMBL" id="AFX74653.1"/>
    </source>
</evidence>
<keyword evidence="7 8" id="KW-0472">Membrane</keyword>
<dbReference type="GO" id="GO:0008324">
    <property type="term" value="F:monoatomic cation transmembrane transporter activity"/>
    <property type="evidence" value="ECO:0007669"/>
    <property type="project" value="InterPro"/>
</dbReference>
<evidence type="ECO:0000256" key="8">
    <source>
        <dbReference type="SAM" id="Phobius"/>
    </source>
</evidence>
<feature type="transmembrane region" description="Helical" evidence="8">
    <location>
        <begin position="274"/>
        <end position="293"/>
    </location>
</feature>
<dbReference type="KEGG" id="mhs:MOS_752"/>
<dbReference type="PANTHER" id="PTHR32024">
    <property type="entry name" value="TRK SYSTEM POTASSIUM UPTAKE PROTEIN TRKG-RELATED"/>
    <property type="match status" value="1"/>
</dbReference>
<keyword evidence="4 8" id="KW-0812">Transmembrane</keyword>
<evidence type="ECO:0000256" key="6">
    <source>
        <dbReference type="ARBA" id="ARBA00023065"/>
    </source>
</evidence>
<protein>
    <submittedName>
        <fullName evidence="9">Potassium uptake protein, integral membrane component, KtrB</fullName>
    </submittedName>
</protein>
<evidence type="ECO:0000256" key="7">
    <source>
        <dbReference type="ARBA" id="ARBA00023136"/>
    </source>
</evidence>
<feature type="transmembrane region" description="Helical" evidence="8">
    <location>
        <begin position="142"/>
        <end position="167"/>
    </location>
</feature>
<feature type="transmembrane region" description="Helical" evidence="8">
    <location>
        <begin position="416"/>
        <end position="437"/>
    </location>
</feature>
<reference evidence="9 10" key="1">
    <citation type="journal article" date="2013" name="Genome Announc.">
        <title>Complete Genome Sequence of Mycoplasma hyorhinis Strain SK76.</title>
        <authorList>
            <person name="Goodison S."/>
            <person name="Urquidi V."/>
            <person name="Kumar D."/>
            <person name="Reyes L."/>
            <person name="Rosser C.J."/>
        </authorList>
    </citation>
    <scope>NUCLEOTIDE SEQUENCE [LARGE SCALE GENOMIC DNA]</scope>
    <source>
        <strain evidence="9 10">SK76</strain>
    </source>
</reference>
<feature type="transmembrane region" description="Helical" evidence="8">
    <location>
        <begin position="28"/>
        <end position="46"/>
    </location>
</feature>
<gene>
    <name evidence="9" type="ORF">MOS_752</name>
</gene>
<keyword evidence="5 8" id="KW-1133">Transmembrane helix</keyword>
<dbReference type="GO" id="GO:0030001">
    <property type="term" value="P:metal ion transport"/>
    <property type="evidence" value="ECO:0007669"/>
    <property type="project" value="UniProtKB-ARBA"/>
</dbReference>
<accession>A0AAI8ANE3</accession>
<dbReference type="Pfam" id="PF02386">
    <property type="entry name" value="TrkH"/>
    <property type="match status" value="1"/>
</dbReference>
<feature type="transmembrane region" description="Helical" evidence="8">
    <location>
        <begin position="90"/>
        <end position="116"/>
    </location>
</feature>
<dbReference type="PANTHER" id="PTHR32024:SF1">
    <property type="entry name" value="KTR SYSTEM POTASSIUM UPTAKE PROTEIN B"/>
    <property type="match status" value="1"/>
</dbReference>
<dbReference type="GO" id="GO:0005886">
    <property type="term" value="C:plasma membrane"/>
    <property type="evidence" value="ECO:0007669"/>
    <property type="project" value="UniProtKB-SubCell"/>
</dbReference>
<dbReference type="RefSeq" id="WP_015084325.1">
    <property type="nucleotide sequence ID" value="NC_019552.1"/>
</dbReference>
<organism evidence="9 10">
    <name type="scientific">Mesomycoplasma hyorhinis SK76</name>
    <dbReference type="NCBI Taxonomy" id="1118964"/>
    <lineage>
        <taxon>Bacteria</taxon>
        <taxon>Bacillati</taxon>
        <taxon>Mycoplasmatota</taxon>
        <taxon>Mycoplasmoidales</taxon>
        <taxon>Metamycoplasmataceae</taxon>
        <taxon>Mesomycoplasma</taxon>
    </lineage>
</organism>
<dbReference type="EMBL" id="CP003914">
    <property type="protein sequence ID" value="AFX74653.1"/>
    <property type="molecule type" value="Genomic_DNA"/>
</dbReference>
<evidence type="ECO:0000256" key="5">
    <source>
        <dbReference type="ARBA" id="ARBA00022989"/>
    </source>
</evidence>
<feature type="transmembrane region" description="Helical" evidence="8">
    <location>
        <begin position="487"/>
        <end position="511"/>
    </location>
</feature>
<evidence type="ECO:0000256" key="3">
    <source>
        <dbReference type="ARBA" id="ARBA00022475"/>
    </source>
</evidence>
<comment type="subcellular location">
    <subcellularLocation>
        <location evidence="1">Cell membrane</location>
        <topology evidence="1">Multi-pass membrane protein</topology>
    </subcellularLocation>
</comment>
<sequence>MKFSDIKIKNIWEILKNRFNNFLKFNKVKWIFLTYILIIFFGALLLTSKISLQQGQEITFFEALFTSVSAFSDTGLVVKTTASTFNQFGQAIVAILILIGGAGFFAWKIYIINYIFRFKLSLFQKTLLKTERGANKFGDIKGVIISSLTVFIILIILSSFVLSFYFYNVQGNFDPLKSTAQSPEFNNPYKNASISIRYSIFHTITALNNAGFDIVGKYSFAPYYSDYFILIWLIILFVIGGIGYPVIYDVYLYIKSKIFKNQRYAMKFSLFSKISVLTYVIVTIVGASLILIFETQSQNPDSFWNKASSSQGFWGDESAFSYGTKSNKVFALIFYTFSTRSAGFSIFDTYDLSQPSLIISSLLMFIGSSPSSTGGGIRTTTLAIIILSIWSKILGKKSIHSFKKTISFENSDRASVVFFISLFLVTITLLVGSSSFANLSTKTVENPLFLKQINKARTFNLFHLLFEINSAFGTTGLSTGILNHLNIYTKILLIVIMFIGQLGISSSILIWSSEKSKFNKYEYLSEDVLTG</sequence>
<evidence type="ECO:0000256" key="2">
    <source>
        <dbReference type="ARBA" id="ARBA00022448"/>
    </source>
</evidence>
<name>A0AAI8ANE3_MESHY</name>
<keyword evidence="3" id="KW-1003">Cell membrane</keyword>
<feature type="transmembrane region" description="Helical" evidence="8">
    <location>
        <begin position="227"/>
        <end position="254"/>
    </location>
</feature>
<evidence type="ECO:0000313" key="10">
    <source>
        <dbReference type="Proteomes" id="UP000009399"/>
    </source>
</evidence>
<dbReference type="InterPro" id="IPR003445">
    <property type="entry name" value="Cat_transpt"/>
</dbReference>